<evidence type="ECO:0000256" key="7">
    <source>
        <dbReference type="HAMAP-Rule" id="MF_01217"/>
    </source>
</evidence>
<proteinExistence type="inferred from homology"/>
<reference evidence="9 10" key="1">
    <citation type="submission" date="2016-02" db="EMBL/GenBank/DDBJ databases">
        <authorList>
            <person name="Wen L."/>
            <person name="He K."/>
            <person name="Yang H."/>
        </authorList>
    </citation>
    <scope>NUCLEOTIDE SEQUENCE [LARGE SCALE GENOMIC DNA]</scope>
    <source>
        <strain evidence="9 10">MJR8628A</strain>
    </source>
</reference>
<dbReference type="PANTHER" id="PTHR20863:SF76">
    <property type="entry name" value="CARRIER DOMAIN-CONTAINING PROTEIN"/>
    <property type="match status" value="1"/>
</dbReference>
<keyword evidence="7" id="KW-0963">Cytoplasm</keyword>
<dbReference type="Gene3D" id="1.10.1200.10">
    <property type="entry name" value="ACP-like"/>
    <property type="match status" value="1"/>
</dbReference>
<dbReference type="PROSITE" id="PS50075">
    <property type="entry name" value="CARRIER"/>
    <property type="match status" value="1"/>
</dbReference>
<protein>
    <recommendedName>
        <fullName evidence="7">Acyl carrier protein</fullName>
        <shortName evidence="7">ACP</shortName>
    </recommendedName>
</protein>
<evidence type="ECO:0000256" key="3">
    <source>
        <dbReference type="ARBA" id="ARBA00022553"/>
    </source>
</evidence>
<dbReference type="GeneID" id="79843148"/>
<dbReference type="eggNOG" id="COG0236">
    <property type="taxonomic scope" value="Bacteria"/>
</dbReference>
<keyword evidence="2 7" id="KW-0444">Lipid biosynthesis</keyword>
<comment type="caution">
    <text evidence="9">The sequence shown here is derived from an EMBL/GenBank/DDBJ whole genome shotgun (WGS) entry which is preliminary data.</text>
</comment>
<dbReference type="Pfam" id="PF00550">
    <property type="entry name" value="PP-binding"/>
    <property type="match status" value="1"/>
</dbReference>
<dbReference type="InterPro" id="IPR009081">
    <property type="entry name" value="PP-bd_ACP"/>
</dbReference>
<dbReference type="PANTHER" id="PTHR20863">
    <property type="entry name" value="ACYL CARRIER PROTEIN"/>
    <property type="match status" value="1"/>
</dbReference>
<dbReference type="GO" id="GO:0000036">
    <property type="term" value="F:acyl carrier activity"/>
    <property type="evidence" value="ECO:0007669"/>
    <property type="project" value="UniProtKB-UniRule"/>
</dbReference>
<dbReference type="Proteomes" id="UP000070326">
    <property type="component" value="Unassembled WGS sequence"/>
</dbReference>
<evidence type="ECO:0000256" key="4">
    <source>
        <dbReference type="ARBA" id="ARBA00022832"/>
    </source>
</evidence>
<evidence type="ECO:0000256" key="1">
    <source>
        <dbReference type="ARBA" id="ARBA00022450"/>
    </source>
</evidence>
<gene>
    <name evidence="7" type="primary">acpP</name>
    <name evidence="9" type="ORF">HMPREF3195_00080</name>
</gene>
<accession>A0A135YZ98</accession>
<evidence type="ECO:0000313" key="10">
    <source>
        <dbReference type="Proteomes" id="UP000070326"/>
    </source>
</evidence>
<dbReference type="GO" id="GO:0009245">
    <property type="term" value="P:lipid A biosynthetic process"/>
    <property type="evidence" value="ECO:0007669"/>
    <property type="project" value="TreeGrafter"/>
</dbReference>
<dbReference type="AlphaFoldDB" id="A0A135YZ98"/>
<dbReference type="RefSeq" id="WP_002844121.1">
    <property type="nucleotide sequence ID" value="NZ_CAMPYD010000026.1"/>
</dbReference>
<evidence type="ECO:0000256" key="5">
    <source>
        <dbReference type="ARBA" id="ARBA00023098"/>
    </source>
</evidence>
<organism evidence="9 10">
    <name type="scientific">Peptostreptococcus anaerobius</name>
    <dbReference type="NCBI Taxonomy" id="1261"/>
    <lineage>
        <taxon>Bacteria</taxon>
        <taxon>Bacillati</taxon>
        <taxon>Bacillota</taxon>
        <taxon>Clostridia</taxon>
        <taxon>Peptostreptococcales</taxon>
        <taxon>Peptostreptococcaceae</taxon>
        <taxon>Peptostreptococcus</taxon>
    </lineage>
</organism>
<keyword evidence="5 7" id="KW-0443">Lipid metabolism</keyword>
<keyword evidence="1 7" id="KW-0596">Phosphopantetheine</keyword>
<dbReference type="GO" id="GO:0016020">
    <property type="term" value="C:membrane"/>
    <property type="evidence" value="ECO:0007669"/>
    <property type="project" value="GOC"/>
</dbReference>
<comment type="PTM">
    <text evidence="7">4'-phosphopantetheine is transferred from CoA to a specific serine of apo-ACP by AcpS. This modification is essential for activity because fatty acids are bound in thioester linkage to the sulfhydryl of the prosthetic group.</text>
</comment>
<comment type="similarity">
    <text evidence="7">Belongs to the acyl carrier protein (ACP) family.</text>
</comment>
<feature type="modified residue" description="O-(pantetheine 4'-phosphoryl)serine" evidence="7">
    <location>
        <position position="34"/>
    </location>
</feature>
<comment type="subcellular location">
    <subcellularLocation>
        <location evidence="7">Cytoplasm</location>
    </subcellularLocation>
</comment>
<dbReference type="STRING" id="1261.HMPREF3195_00080"/>
<comment type="pathway">
    <text evidence="7">Lipid metabolism; fatty acid biosynthesis.</text>
</comment>
<dbReference type="PATRIC" id="fig|1261.5.peg.82"/>
<evidence type="ECO:0000313" key="9">
    <source>
        <dbReference type="EMBL" id="KXI14709.1"/>
    </source>
</evidence>
<evidence type="ECO:0000256" key="6">
    <source>
        <dbReference type="ARBA" id="ARBA00023160"/>
    </source>
</evidence>
<evidence type="ECO:0000259" key="8">
    <source>
        <dbReference type="PROSITE" id="PS50075"/>
    </source>
</evidence>
<dbReference type="SUPFAM" id="SSF47336">
    <property type="entry name" value="ACP-like"/>
    <property type="match status" value="1"/>
</dbReference>
<dbReference type="EMBL" id="LSQZ01000002">
    <property type="protein sequence ID" value="KXI14709.1"/>
    <property type="molecule type" value="Genomic_DNA"/>
</dbReference>
<dbReference type="HAMAP" id="MF_01217">
    <property type="entry name" value="Acyl_carrier"/>
    <property type="match status" value="1"/>
</dbReference>
<dbReference type="InterPro" id="IPR003231">
    <property type="entry name" value="ACP"/>
</dbReference>
<keyword evidence="3 7" id="KW-0597">Phosphoprotein</keyword>
<keyword evidence="6 7" id="KW-0275">Fatty acid biosynthesis</keyword>
<dbReference type="UniPathway" id="UPA00094"/>
<keyword evidence="4 7" id="KW-0276">Fatty acid metabolism</keyword>
<sequence length="76" mass="8679">MIEKIREILADQLDIEIEDIKADSHIQEELEADSLDVMDIMTEIEDEFDIEVEDDAIENLTSPEKIAAYIEGLKAN</sequence>
<feature type="domain" description="Carrier" evidence="8">
    <location>
        <begin position="1"/>
        <end position="74"/>
    </location>
</feature>
<evidence type="ECO:0000256" key="2">
    <source>
        <dbReference type="ARBA" id="ARBA00022516"/>
    </source>
</evidence>
<name>A0A135YZ98_9FIRM</name>
<dbReference type="GO" id="GO:0005829">
    <property type="term" value="C:cytosol"/>
    <property type="evidence" value="ECO:0007669"/>
    <property type="project" value="TreeGrafter"/>
</dbReference>
<comment type="function">
    <text evidence="7">Carrier of the growing fatty acid chain in fatty acid biosynthesis.</text>
</comment>
<dbReference type="InterPro" id="IPR036736">
    <property type="entry name" value="ACP-like_sf"/>
</dbReference>
<dbReference type="GO" id="GO:0000035">
    <property type="term" value="F:acyl binding"/>
    <property type="evidence" value="ECO:0007669"/>
    <property type="project" value="TreeGrafter"/>
</dbReference>